<dbReference type="AlphaFoldDB" id="I1YLE3"/>
<sequence>MSSFIRPIGYRLVNQSDRNGPEVVLATRILESWLLKPLVAKHLIRNSAMSSVSKYLLILSLILLALGSRTVFAASVVGVSSSYDFKFNARVSLGHDIDVPVYMDETSKVDDHKIFKIFVIPPVLIDWDGFQAKYERLCPASEQEKKVDFKYPYSLISKTLIQQVNEQSNAWLSDLFENANAVYPGHTHQNISNIPYYQYTLYAGRYFKSAGIIVDQFPPEPSGVSLQSLPSNPMLYFEQIACVDLKEIIDHREISGEIAINNKNYEVDTVAFSVAQFLNSDVVNDLTREEKQIGRISSSSDSSFGGIAINLGGGSGLSLGGGENHQTLDDSRQRLVNSVALSKALRDFTSSASYTATIESDAAFHFNSLMTMVKDVLPSQQLTYMLGDDGSLTFTNGEASHVLSSDEVKAVLKNQRDIDIGVKDDQSFSVGPPATNKKRPKQPGLSASRERSVETKTNDEAELDLETNVPKSITLYTVEKGEIRKAINGLITIRRLKNVKGEVLPMPTPRTYMVSVEEDAQTKKIKELEDQNRQLDQTVKNLLKRL</sequence>
<keyword evidence="3" id="KW-0472">Membrane</keyword>
<keyword evidence="3" id="KW-1133">Transmembrane helix</keyword>
<protein>
    <submittedName>
        <fullName evidence="4">Uncharacterized protein</fullName>
    </submittedName>
</protein>
<name>I1YLE3_METFJ</name>
<evidence type="ECO:0000313" key="5">
    <source>
        <dbReference type="Proteomes" id="UP000009145"/>
    </source>
</evidence>
<dbReference type="Proteomes" id="UP000009145">
    <property type="component" value="Chromosome"/>
</dbReference>
<feature type="compositionally biased region" description="Basic and acidic residues" evidence="2">
    <location>
        <begin position="448"/>
        <end position="459"/>
    </location>
</feature>
<dbReference type="EMBL" id="CP003380">
    <property type="protein sequence ID" value="AFJ03736.1"/>
    <property type="molecule type" value="Genomic_DNA"/>
</dbReference>
<organism evidence="4 5">
    <name type="scientific">Methylophaga frappieri (strain ATCC BAA-2434 / DSM 25690 / JAM7)</name>
    <dbReference type="NCBI Taxonomy" id="754477"/>
    <lineage>
        <taxon>Bacteria</taxon>
        <taxon>Pseudomonadati</taxon>
        <taxon>Pseudomonadota</taxon>
        <taxon>Gammaproteobacteria</taxon>
        <taxon>Thiotrichales</taxon>
        <taxon>Piscirickettsiaceae</taxon>
        <taxon>Methylophaga</taxon>
    </lineage>
</organism>
<dbReference type="STRING" id="754477.Q7C_2615"/>
<feature type="region of interest" description="Disordered" evidence="2">
    <location>
        <begin position="423"/>
        <end position="459"/>
    </location>
</feature>
<evidence type="ECO:0000256" key="2">
    <source>
        <dbReference type="SAM" id="MobiDB-lite"/>
    </source>
</evidence>
<proteinExistence type="predicted"/>
<evidence type="ECO:0000313" key="4">
    <source>
        <dbReference type="EMBL" id="AFJ03736.1"/>
    </source>
</evidence>
<keyword evidence="5" id="KW-1185">Reference proteome</keyword>
<accession>I1YLE3</accession>
<keyword evidence="1" id="KW-0175">Coiled coil</keyword>
<evidence type="ECO:0000256" key="3">
    <source>
        <dbReference type="SAM" id="Phobius"/>
    </source>
</evidence>
<keyword evidence="3" id="KW-0812">Transmembrane</keyword>
<feature type="transmembrane region" description="Helical" evidence="3">
    <location>
        <begin position="55"/>
        <end position="79"/>
    </location>
</feature>
<evidence type="ECO:0000256" key="1">
    <source>
        <dbReference type="SAM" id="Coils"/>
    </source>
</evidence>
<reference evidence="4 5" key="1">
    <citation type="journal article" date="2012" name="J. Bacteriol.">
        <title>Complete genome sequences of Methylophaga sp. strain JAM1 and Methylophaga sp. strain JAM7.</title>
        <authorList>
            <person name="Villeneuve C."/>
            <person name="Martineau C."/>
            <person name="Mauffrey F."/>
            <person name="Villemur R."/>
        </authorList>
    </citation>
    <scope>NUCLEOTIDE SEQUENCE [LARGE SCALE GENOMIC DNA]</scope>
    <source>
        <strain evidence="4 5">JAM7</strain>
    </source>
</reference>
<feature type="coiled-coil region" evidence="1">
    <location>
        <begin position="518"/>
        <end position="545"/>
    </location>
</feature>
<dbReference type="HOGENOM" id="CLU_498570_0_0_6"/>
<dbReference type="PATRIC" id="fig|754477.3.peg.2570"/>
<dbReference type="KEGG" id="mec:Q7C_2615"/>
<dbReference type="RefSeq" id="WP_014705154.1">
    <property type="nucleotide sequence ID" value="NC_017856.1"/>
</dbReference>
<gene>
    <name evidence="4" type="ordered locus">Q7C_2615</name>
</gene>